<dbReference type="InterPro" id="IPR019926">
    <property type="entry name" value="Ribosomal_uL3_CS"/>
</dbReference>
<evidence type="ECO:0000256" key="9">
    <source>
        <dbReference type="RuleBase" id="RU003906"/>
    </source>
</evidence>
<evidence type="ECO:0000256" key="7">
    <source>
        <dbReference type="HAMAP-Rule" id="MF_01325"/>
    </source>
</evidence>
<reference evidence="10 11" key="1">
    <citation type="submission" date="2021-03" db="EMBL/GenBank/DDBJ databases">
        <title>Genomic Encyclopedia of Type Strains, Phase IV (KMG-IV): sequencing the most valuable type-strain genomes for metagenomic binning, comparative biology and taxonomic classification.</title>
        <authorList>
            <person name="Goeker M."/>
        </authorList>
    </citation>
    <scope>NUCLEOTIDE SEQUENCE [LARGE SCALE GENOMIC DNA]</scope>
    <source>
        <strain evidence="10 11">DSM 27138</strain>
    </source>
</reference>
<dbReference type="GO" id="GO:0005840">
    <property type="term" value="C:ribosome"/>
    <property type="evidence" value="ECO:0007669"/>
    <property type="project" value="UniProtKB-KW"/>
</dbReference>
<dbReference type="InterPro" id="IPR019927">
    <property type="entry name" value="Ribosomal_uL3_bac/org-type"/>
</dbReference>
<evidence type="ECO:0000256" key="2">
    <source>
        <dbReference type="ARBA" id="ARBA00022730"/>
    </source>
</evidence>
<comment type="subunit">
    <text evidence="7 9">Part of the 50S ribosomal subunit. Forms a cluster with proteins L14 and L19.</text>
</comment>
<dbReference type="HAMAP" id="MF_01325_B">
    <property type="entry name" value="Ribosomal_uL3_B"/>
    <property type="match status" value="1"/>
</dbReference>
<dbReference type="PANTHER" id="PTHR11229:SF16">
    <property type="entry name" value="LARGE RIBOSOMAL SUBUNIT PROTEIN UL3C"/>
    <property type="match status" value="1"/>
</dbReference>
<dbReference type="SUPFAM" id="SSF50447">
    <property type="entry name" value="Translation proteins"/>
    <property type="match status" value="1"/>
</dbReference>
<evidence type="ECO:0000256" key="6">
    <source>
        <dbReference type="ARBA" id="ARBA00035243"/>
    </source>
</evidence>
<name>A0ABS4JMZ5_9FIRM</name>
<evidence type="ECO:0000256" key="3">
    <source>
        <dbReference type="ARBA" id="ARBA00022884"/>
    </source>
</evidence>
<evidence type="ECO:0000256" key="5">
    <source>
        <dbReference type="ARBA" id="ARBA00023274"/>
    </source>
</evidence>
<keyword evidence="4 7" id="KW-0689">Ribosomal protein</keyword>
<sequence length="212" mass="23001">MQKGILGKKLGMTQIFAADGKIIPVTVVEAGPCVVVQKKTVATDGYNAVQVGFDTIREKLVNKPMKGHFAKHEVKATRYLREFRLDDIESLNVGDTIKADIFAEGELVDVTGISRGKGFAGGIKRWNFSRSFMAHGSKYHRGPGSLGQRAWARVPKGRKLPGRLGGERVTVQGLRIVKVDPEKNLILIKGAVPGAKGSLITIRDSVKAAKAR</sequence>
<dbReference type="EMBL" id="JAGGLG010000002">
    <property type="protein sequence ID" value="MBP2016913.1"/>
    <property type="molecule type" value="Genomic_DNA"/>
</dbReference>
<dbReference type="NCBIfam" id="TIGR03625">
    <property type="entry name" value="L3_bact"/>
    <property type="match status" value="1"/>
</dbReference>
<dbReference type="RefSeq" id="WP_342589396.1">
    <property type="nucleotide sequence ID" value="NZ_JAGGLG010000002.1"/>
</dbReference>
<dbReference type="InterPro" id="IPR000597">
    <property type="entry name" value="Ribosomal_uL3"/>
</dbReference>
<dbReference type="PROSITE" id="PS00474">
    <property type="entry name" value="RIBOSOMAL_L3"/>
    <property type="match status" value="1"/>
</dbReference>
<comment type="caution">
    <text evidence="10">The sequence shown here is derived from an EMBL/GenBank/DDBJ whole genome shotgun (WGS) entry which is preliminary data.</text>
</comment>
<keyword evidence="3 7" id="KW-0694">RNA-binding</keyword>
<keyword evidence="5 7" id="KW-0687">Ribonucleoprotein</keyword>
<protein>
    <recommendedName>
        <fullName evidence="6 7">Large ribosomal subunit protein uL3</fullName>
    </recommendedName>
</protein>
<evidence type="ECO:0000313" key="11">
    <source>
        <dbReference type="Proteomes" id="UP001519289"/>
    </source>
</evidence>
<evidence type="ECO:0000256" key="4">
    <source>
        <dbReference type="ARBA" id="ARBA00022980"/>
    </source>
</evidence>
<proteinExistence type="inferred from homology"/>
<gene>
    <name evidence="7" type="primary">rplC</name>
    <name evidence="10" type="ORF">J2Z79_000287</name>
</gene>
<evidence type="ECO:0000256" key="1">
    <source>
        <dbReference type="ARBA" id="ARBA00006540"/>
    </source>
</evidence>
<keyword evidence="11" id="KW-1185">Reference proteome</keyword>
<organism evidence="10 11">
    <name type="scientific">Symbiobacterium terraclitae</name>
    <dbReference type="NCBI Taxonomy" id="557451"/>
    <lineage>
        <taxon>Bacteria</taxon>
        <taxon>Bacillati</taxon>
        <taxon>Bacillota</taxon>
        <taxon>Clostridia</taxon>
        <taxon>Eubacteriales</taxon>
        <taxon>Symbiobacteriaceae</taxon>
        <taxon>Symbiobacterium</taxon>
    </lineage>
</organism>
<dbReference type="Gene3D" id="2.40.30.10">
    <property type="entry name" value="Translation factors"/>
    <property type="match status" value="1"/>
</dbReference>
<dbReference type="Pfam" id="PF00297">
    <property type="entry name" value="Ribosomal_L3"/>
    <property type="match status" value="1"/>
</dbReference>
<dbReference type="PANTHER" id="PTHR11229">
    <property type="entry name" value="50S RIBOSOMAL PROTEIN L3"/>
    <property type="match status" value="1"/>
</dbReference>
<accession>A0ABS4JMZ5</accession>
<dbReference type="InterPro" id="IPR009000">
    <property type="entry name" value="Transl_B-barrel_sf"/>
</dbReference>
<dbReference type="Gene3D" id="3.30.160.810">
    <property type="match status" value="1"/>
</dbReference>
<comment type="similarity">
    <text evidence="1 7 8">Belongs to the universal ribosomal protein uL3 family.</text>
</comment>
<evidence type="ECO:0000256" key="8">
    <source>
        <dbReference type="RuleBase" id="RU003905"/>
    </source>
</evidence>
<evidence type="ECO:0000313" key="10">
    <source>
        <dbReference type="EMBL" id="MBP2016913.1"/>
    </source>
</evidence>
<keyword evidence="2 7" id="KW-0699">rRNA-binding</keyword>
<dbReference type="Proteomes" id="UP001519289">
    <property type="component" value="Unassembled WGS sequence"/>
</dbReference>
<comment type="function">
    <text evidence="7 9">One of the primary rRNA binding proteins, it binds directly near the 3'-end of the 23S rRNA, where it nucleates assembly of the 50S subunit.</text>
</comment>